<evidence type="ECO:0000313" key="2">
    <source>
        <dbReference type="Proteomes" id="UP000186168"/>
    </source>
</evidence>
<protein>
    <submittedName>
        <fullName evidence="1">Uncharacterized protein</fullName>
    </submittedName>
</protein>
<reference evidence="1 2" key="1">
    <citation type="submission" date="2013-05" db="EMBL/GenBank/DDBJ databases">
        <title>Genome sequence of Streptomyces sparsogenes DSM 40356.</title>
        <authorList>
            <person name="Coyne S."/>
            <person name="Seebeck F.P."/>
        </authorList>
    </citation>
    <scope>NUCLEOTIDE SEQUENCE [LARGE SCALE GENOMIC DNA]</scope>
    <source>
        <strain evidence="1 2">DSM 40356</strain>
    </source>
</reference>
<sequence length="111" mass="12527">MSTNYFAFGEFPGGEADGEGLHIGQHAGGWEFLWRAHNDHGLTCTDTWLRFLSREGVTIETEYGTVVPLADFWKQAILRPAEATPHMSSRATAVVEWRDRRGCPFYDGDFC</sequence>
<dbReference type="AlphaFoldDB" id="A0A1R1S7Y6"/>
<dbReference type="STRING" id="67365.GCA_001704635_01705"/>
<dbReference type="GeneID" id="96746643"/>
<gene>
    <name evidence="1" type="ORF">SPAR_36671</name>
</gene>
<organism evidence="1 2">
    <name type="scientific">Streptomyces sparsogenes DSM 40356</name>
    <dbReference type="NCBI Taxonomy" id="1331668"/>
    <lineage>
        <taxon>Bacteria</taxon>
        <taxon>Bacillati</taxon>
        <taxon>Actinomycetota</taxon>
        <taxon>Actinomycetes</taxon>
        <taxon>Kitasatosporales</taxon>
        <taxon>Streptomycetaceae</taxon>
        <taxon>Streptomyces</taxon>
    </lineage>
</organism>
<accession>A0A1R1S7Y6</accession>
<proteinExistence type="predicted"/>
<keyword evidence="2" id="KW-1185">Reference proteome</keyword>
<dbReference type="Proteomes" id="UP000186168">
    <property type="component" value="Unassembled WGS sequence"/>
</dbReference>
<name>A0A1R1S7Y6_9ACTN</name>
<dbReference type="RefSeq" id="WP_065966563.1">
    <property type="nucleotide sequence ID" value="NZ_ASQP01000469.1"/>
</dbReference>
<dbReference type="EMBL" id="ASQP01000469">
    <property type="protein sequence ID" value="OMI34436.1"/>
    <property type="molecule type" value="Genomic_DNA"/>
</dbReference>
<evidence type="ECO:0000313" key="1">
    <source>
        <dbReference type="EMBL" id="OMI34436.1"/>
    </source>
</evidence>
<comment type="caution">
    <text evidence="1">The sequence shown here is derived from an EMBL/GenBank/DDBJ whole genome shotgun (WGS) entry which is preliminary data.</text>
</comment>